<evidence type="ECO:0000313" key="1">
    <source>
        <dbReference type="EMBL" id="EEP67757.1"/>
    </source>
</evidence>
<keyword evidence="2" id="KW-1185">Reference proteome</keyword>
<organism evidence="1 2">
    <name type="scientific">Kingella oralis ATCC 51147</name>
    <dbReference type="NCBI Taxonomy" id="629741"/>
    <lineage>
        <taxon>Bacteria</taxon>
        <taxon>Pseudomonadati</taxon>
        <taxon>Pseudomonadota</taxon>
        <taxon>Betaproteobacteria</taxon>
        <taxon>Neisseriales</taxon>
        <taxon>Neisseriaceae</taxon>
        <taxon>Kingella</taxon>
    </lineage>
</organism>
<name>C4GIY5_9NEIS</name>
<protein>
    <submittedName>
        <fullName evidence="1">Uncharacterized protein</fullName>
    </submittedName>
</protein>
<accession>C4GIY5</accession>
<comment type="caution">
    <text evidence="1">The sequence shown here is derived from an EMBL/GenBank/DDBJ whole genome shotgun (WGS) entry which is preliminary data.</text>
</comment>
<dbReference type="AlphaFoldDB" id="C4GIY5"/>
<dbReference type="Proteomes" id="UP000003009">
    <property type="component" value="Unassembled WGS sequence"/>
</dbReference>
<evidence type="ECO:0000313" key="2">
    <source>
        <dbReference type="Proteomes" id="UP000003009"/>
    </source>
</evidence>
<dbReference type="HOGENOM" id="CLU_2770400_0_0_4"/>
<sequence>MRWLRVAKRNWANHNIKRCGSLKTGGLLFMAAGGTCPIALGATMLKSPATYIRTAPCLRRACAWCWNFC</sequence>
<gene>
    <name evidence="1" type="ORF">GCWU000324_02007</name>
</gene>
<reference evidence="1" key="1">
    <citation type="submission" date="2009-04" db="EMBL/GenBank/DDBJ databases">
        <authorList>
            <person name="Weinstock G."/>
            <person name="Sodergren E."/>
            <person name="Clifton S."/>
            <person name="Fulton L."/>
            <person name="Fulton B."/>
            <person name="Courtney L."/>
            <person name="Fronick C."/>
            <person name="Harrison M."/>
            <person name="Strong C."/>
            <person name="Farmer C."/>
            <person name="Delahaunty K."/>
            <person name="Markovic C."/>
            <person name="Hall O."/>
            <person name="Minx P."/>
            <person name="Tomlinson C."/>
            <person name="Mitreva M."/>
            <person name="Nelson J."/>
            <person name="Hou S."/>
            <person name="Wollam A."/>
            <person name="Pepin K.H."/>
            <person name="Johnson M."/>
            <person name="Bhonagiri V."/>
            <person name="Nash W.E."/>
            <person name="Warren W."/>
            <person name="Chinwalla A."/>
            <person name="Mardis E.R."/>
            <person name="Wilson R.K."/>
        </authorList>
    </citation>
    <scope>NUCLEOTIDE SEQUENCE [LARGE SCALE GENOMIC DNA]</scope>
    <source>
        <strain evidence="1">ATCC 51147</strain>
    </source>
</reference>
<proteinExistence type="predicted"/>
<dbReference type="EMBL" id="ACJW02000003">
    <property type="protein sequence ID" value="EEP67757.1"/>
    <property type="molecule type" value="Genomic_DNA"/>
</dbReference>